<feature type="non-terminal residue" evidence="3">
    <location>
        <position position="1"/>
    </location>
</feature>
<sequence>RYSDMAKVYSTNMAMEVTSNCVQVMGSYGYSKEYPVEKYMRDAKIVQIYLGPNEMLQQLIGGSL</sequence>
<evidence type="ECO:0000259" key="2">
    <source>
        <dbReference type="Pfam" id="PF00441"/>
    </source>
</evidence>
<dbReference type="Gene3D" id="1.20.140.10">
    <property type="entry name" value="Butyryl-CoA Dehydrogenase, subunit A, domain 3"/>
    <property type="match status" value="1"/>
</dbReference>
<dbReference type="InterPro" id="IPR006089">
    <property type="entry name" value="Acyl-CoA_DH_CS"/>
</dbReference>
<dbReference type="PANTHER" id="PTHR43884">
    <property type="entry name" value="ACYL-COA DEHYDROGENASE"/>
    <property type="match status" value="1"/>
</dbReference>
<dbReference type="PANTHER" id="PTHR43884:SF12">
    <property type="entry name" value="ISOVALERYL-COA DEHYDROGENASE, MITOCHONDRIAL-RELATED"/>
    <property type="match status" value="1"/>
</dbReference>
<evidence type="ECO:0000313" key="3">
    <source>
        <dbReference type="EMBL" id="GAF79587.1"/>
    </source>
</evidence>
<organism evidence="3">
    <name type="scientific">marine sediment metagenome</name>
    <dbReference type="NCBI Taxonomy" id="412755"/>
    <lineage>
        <taxon>unclassified sequences</taxon>
        <taxon>metagenomes</taxon>
        <taxon>ecological metagenomes</taxon>
    </lineage>
</organism>
<feature type="domain" description="Acyl-CoA dehydrogenase/oxidase C-terminal" evidence="2">
    <location>
        <begin position="4"/>
        <end position="61"/>
    </location>
</feature>
<dbReference type="InterPro" id="IPR036250">
    <property type="entry name" value="AcylCo_DH-like_C"/>
</dbReference>
<accession>X0SUJ0</accession>
<dbReference type="AlphaFoldDB" id="X0SUJ0"/>
<reference evidence="3" key="1">
    <citation type="journal article" date="2014" name="Front. Microbiol.">
        <title>High frequency of phylogenetically diverse reductive dehalogenase-homologous genes in deep subseafloor sedimentary metagenomes.</title>
        <authorList>
            <person name="Kawai M."/>
            <person name="Futagami T."/>
            <person name="Toyoda A."/>
            <person name="Takaki Y."/>
            <person name="Nishi S."/>
            <person name="Hori S."/>
            <person name="Arai W."/>
            <person name="Tsubouchi T."/>
            <person name="Morono Y."/>
            <person name="Uchiyama I."/>
            <person name="Ito T."/>
            <person name="Fujiyama A."/>
            <person name="Inagaki F."/>
            <person name="Takami H."/>
        </authorList>
    </citation>
    <scope>NUCLEOTIDE SEQUENCE</scope>
    <source>
        <strain evidence="3">Expedition CK06-06</strain>
    </source>
</reference>
<gene>
    <name evidence="3" type="ORF">S01H1_11466</name>
</gene>
<dbReference type="GO" id="GO:0003995">
    <property type="term" value="F:acyl-CoA dehydrogenase activity"/>
    <property type="evidence" value="ECO:0007669"/>
    <property type="project" value="InterPro"/>
</dbReference>
<dbReference type="EMBL" id="BARS01005846">
    <property type="protein sequence ID" value="GAF79587.1"/>
    <property type="molecule type" value="Genomic_DNA"/>
</dbReference>
<name>X0SUJ0_9ZZZZ</name>
<dbReference type="InterPro" id="IPR009075">
    <property type="entry name" value="AcylCo_DH/oxidase_C"/>
</dbReference>
<keyword evidence="1" id="KW-0285">Flavoprotein</keyword>
<dbReference type="SUPFAM" id="SSF47203">
    <property type="entry name" value="Acyl-CoA dehydrogenase C-terminal domain-like"/>
    <property type="match status" value="1"/>
</dbReference>
<comment type="caution">
    <text evidence="3">The sequence shown here is derived from an EMBL/GenBank/DDBJ whole genome shotgun (WGS) entry which is preliminary data.</text>
</comment>
<protein>
    <recommendedName>
        <fullName evidence="2">Acyl-CoA dehydrogenase/oxidase C-terminal domain-containing protein</fullName>
    </recommendedName>
</protein>
<dbReference type="PROSITE" id="PS00073">
    <property type="entry name" value="ACYL_COA_DH_2"/>
    <property type="match status" value="1"/>
</dbReference>
<evidence type="ECO:0000256" key="1">
    <source>
        <dbReference type="ARBA" id="ARBA00022630"/>
    </source>
</evidence>
<dbReference type="Pfam" id="PF00441">
    <property type="entry name" value="Acyl-CoA_dh_1"/>
    <property type="match status" value="1"/>
</dbReference>
<proteinExistence type="predicted"/>